<dbReference type="AlphaFoldDB" id="A0A2W5KE24"/>
<dbReference type="Gene3D" id="2.130.10.10">
    <property type="entry name" value="YVTN repeat-like/Quinoprotein amine dehydrogenase"/>
    <property type="match status" value="1"/>
</dbReference>
<sequence length="362" mass="38322">MQRSGPPLRSGAFIRLPASPAMRRCTPAPYHRIDSVMLATSAAPLSLALFLALPLTADAAGWLPAEGAGVCSVTDVDFSDARHGFAAGAFNCGLVTSDGGLTWTEIDVVPQQGQSLLFGHAADADTFYAARQSLYRSTDRGATWVELPALGAAGGGSVFDMHFADAQHWVAIKGGQILVTADGGDSWTLAFPAKFNINFDELHAPDANVLYATGGIVRSSGELGTVLRSDDAGASWTLLTFTHGKINAADFVSVDHGIVSTQSQGMFETLDGGQTWTHIGDTPGDIPLLDLRHRDTHWYAASYGGCLYESFDLARTWQTGHCDPSERPLATLSVRGGAVVAAGNDGLVLFEDRILHADFESP</sequence>
<name>A0A2W5KE24_9GAMM</name>
<dbReference type="EMBL" id="QFPO01000006">
    <property type="protein sequence ID" value="PZQ15346.1"/>
    <property type="molecule type" value="Genomic_DNA"/>
</dbReference>
<comment type="caution">
    <text evidence="1">The sequence shown here is derived from an EMBL/GenBank/DDBJ whole genome shotgun (WGS) entry which is preliminary data.</text>
</comment>
<organism evidence="1 2">
    <name type="scientific">Rhodanobacter denitrificans</name>
    <dbReference type="NCBI Taxonomy" id="666685"/>
    <lineage>
        <taxon>Bacteria</taxon>
        <taxon>Pseudomonadati</taxon>
        <taxon>Pseudomonadota</taxon>
        <taxon>Gammaproteobacteria</taxon>
        <taxon>Lysobacterales</taxon>
        <taxon>Rhodanobacteraceae</taxon>
        <taxon>Rhodanobacter</taxon>
    </lineage>
</organism>
<protein>
    <recommendedName>
        <fullName evidence="3">Photosynthesis system II assembly factor Ycf48/Hcf136-like domain-containing protein</fullName>
    </recommendedName>
</protein>
<dbReference type="PANTHER" id="PTHR47199:SF2">
    <property type="entry name" value="PHOTOSYSTEM II STABILITY_ASSEMBLY FACTOR HCF136, CHLOROPLASTIC"/>
    <property type="match status" value="1"/>
</dbReference>
<dbReference type="InterPro" id="IPR015943">
    <property type="entry name" value="WD40/YVTN_repeat-like_dom_sf"/>
</dbReference>
<proteinExistence type="predicted"/>
<gene>
    <name evidence="1" type="ORF">DI564_08375</name>
</gene>
<dbReference type="SUPFAM" id="SSF110296">
    <property type="entry name" value="Oligoxyloglucan reducing end-specific cellobiohydrolase"/>
    <property type="match status" value="2"/>
</dbReference>
<dbReference type="CDD" id="cd15482">
    <property type="entry name" value="Sialidase_non-viral"/>
    <property type="match status" value="1"/>
</dbReference>
<evidence type="ECO:0008006" key="3">
    <source>
        <dbReference type="Google" id="ProtNLM"/>
    </source>
</evidence>
<dbReference type="PANTHER" id="PTHR47199">
    <property type="entry name" value="PHOTOSYSTEM II STABILITY/ASSEMBLY FACTOR HCF136, CHLOROPLASTIC"/>
    <property type="match status" value="1"/>
</dbReference>
<accession>A0A2W5KE24</accession>
<evidence type="ECO:0000313" key="1">
    <source>
        <dbReference type="EMBL" id="PZQ15346.1"/>
    </source>
</evidence>
<dbReference type="Proteomes" id="UP000249046">
    <property type="component" value="Unassembled WGS sequence"/>
</dbReference>
<evidence type="ECO:0000313" key="2">
    <source>
        <dbReference type="Proteomes" id="UP000249046"/>
    </source>
</evidence>
<reference evidence="1 2" key="1">
    <citation type="submission" date="2017-08" db="EMBL/GenBank/DDBJ databases">
        <title>Infants hospitalized years apart are colonized by the same room-sourced microbial strains.</title>
        <authorList>
            <person name="Brooks B."/>
            <person name="Olm M.R."/>
            <person name="Firek B.A."/>
            <person name="Baker R."/>
            <person name="Thomas B.C."/>
            <person name="Morowitz M.J."/>
            <person name="Banfield J.F."/>
        </authorList>
    </citation>
    <scope>NUCLEOTIDE SEQUENCE [LARGE SCALE GENOMIC DNA]</scope>
    <source>
        <strain evidence="1">S2_005_003_R2_42</strain>
    </source>
</reference>